<dbReference type="EMBL" id="MNCJ02000324">
    <property type="protein sequence ID" value="KAF5791658.1"/>
    <property type="molecule type" value="Genomic_DNA"/>
</dbReference>
<name>A0A9K3I706_HELAN</name>
<dbReference type="Gramene" id="mRNA:HanXRQr2_Chr09g0397291">
    <property type="protein sequence ID" value="mRNA:HanXRQr2_Chr09g0397291"/>
    <property type="gene ID" value="HanXRQr2_Chr09g0397291"/>
</dbReference>
<protein>
    <submittedName>
        <fullName evidence="1">Uncharacterized protein</fullName>
    </submittedName>
</protein>
<sequence length="50" mass="5206">MSSVTDRDQGCLLPAGGKKMGGSGCNAMMAHSSGGDNSFFLVESEKDTHR</sequence>
<comment type="caution">
    <text evidence="1">The sequence shown here is derived from an EMBL/GenBank/DDBJ whole genome shotgun (WGS) entry which is preliminary data.</text>
</comment>
<proteinExistence type="predicted"/>
<reference evidence="1" key="2">
    <citation type="submission" date="2020-06" db="EMBL/GenBank/DDBJ databases">
        <title>Helianthus annuus Genome sequencing and assembly Release 2.</title>
        <authorList>
            <person name="Gouzy J."/>
            <person name="Langlade N."/>
            <person name="Munos S."/>
        </authorList>
    </citation>
    <scope>NUCLEOTIDE SEQUENCE</scope>
    <source>
        <tissue evidence="1">Leaves</tissue>
    </source>
</reference>
<evidence type="ECO:0000313" key="1">
    <source>
        <dbReference type="EMBL" id="KAF5791658.1"/>
    </source>
</evidence>
<organism evidence="1 2">
    <name type="scientific">Helianthus annuus</name>
    <name type="common">Common sunflower</name>
    <dbReference type="NCBI Taxonomy" id="4232"/>
    <lineage>
        <taxon>Eukaryota</taxon>
        <taxon>Viridiplantae</taxon>
        <taxon>Streptophyta</taxon>
        <taxon>Embryophyta</taxon>
        <taxon>Tracheophyta</taxon>
        <taxon>Spermatophyta</taxon>
        <taxon>Magnoliopsida</taxon>
        <taxon>eudicotyledons</taxon>
        <taxon>Gunneridae</taxon>
        <taxon>Pentapetalae</taxon>
        <taxon>asterids</taxon>
        <taxon>campanulids</taxon>
        <taxon>Asterales</taxon>
        <taxon>Asteraceae</taxon>
        <taxon>Asteroideae</taxon>
        <taxon>Heliantheae alliance</taxon>
        <taxon>Heliantheae</taxon>
        <taxon>Helianthus</taxon>
    </lineage>
</organism>
<evidence type="ECO:0000313" key="2">
    <source>
        <dbReference type="Proteomes" id="UP000215914"/>
    </source>
</evidence>
<reference evidence="1" key="1">
    <citation type="journal article" date="2017" name="Nature">
        <title>The sunflower genome provides insights into oil metabolism, flowering and Asterid evolution.</title>
        <authorList>
            <person name="Badouin H."/>
            <person name="Gouzy J."/>
            <person name="Grassa C.J."/>
            <person name="Murat F."/>
            <person name="Staton S.E."/>
            <person name="Cottret L."/>
            <person name="Lelandais-Briere C."/>
            <person name="Owens G.L."/>
            <person name="Carrere S."/>
            <person name="Mayjonade B."/>
            <person name="Legrand L."/>
            <person name="Gill N."/>
            <person name="Kane N.C."/>
            <person name="Bowers J.E."/>
            <person name="Hubner S."/>
            <person name="Bellec A."/>
            <person name="Berard A."/>
            <person name="Berges H."/>
            <person name="Blanchet N."/>
            <person name="Boniface M.C."/>
            <person name="Brunel D."/>
            <person name="Catrice O."/>
            <person name="Chaidir N."/>
            <person name="Claudel C."/>
            <person name="Donnadieu C."/>
            <person name="Faraut T."/>
            <person name="Fievet G."/>
            <person name="Helmstetter N."/>
            <person name="King M."/>
            <person name="Knapp S.J."/>
            <person name="Lai Z."/>
            <person name="Le Paslier M.C."/>
            <person name="Lippi Y."/>
            <person name="Lorenzon L."/>
            <person name="Mandel J.R."/>
            <person name="Marage G."/>
            <person name="Marchand G."/>
            <person name="Marquand E."/>
            <person name="Bret-Mestries E."/>
            <person name="Morien E."/>
            <person name="Nambeesan S."/>
            <person name="Nguyen T."/>
            <person name="Pegot-Espagnet P."/>
            <person name="Pouilly N."/>
            <person name="Raftis F."/>
            <person name="Sallet E."/>
            <person name="Schiex T."/>
            <person name="Thomas J."/>
            <person name="Vandecasteele C."/>
            <person name="Vares D."/>
            <person name="Vear F."/>
            <person name="Vautrin S."/>
            <person name="Crespi M."/>
            <person name="Mangin B."/>
            <person name="Burke J.M."/>
            <person name="Salse J."/>
            <person name="Munos S."/>
            <person name="Vincourt P."/>
            <person name="Rieseberg L.H."/>
            <person name="Langlade N.B."/>
        </authorList>
    </citation>
    <scope>NUCLEOTIDE SEQUENCE</scope>
    <source>
        <tissue evidence="1">Leaves</tissue>
    </source>
</reference>
<accession>A0A9K3I706</accession>
<dbReference type="AlphaFoldDB" id="A0A9K3I706"/>
<gene>
    <name evidence="1" type="ORF">HanXRQr2_Chr09g0397291</name>
</gene>
<dbReference type="Proteomes" id="UP000215914">
    <property type="component" value="Unassembled WGS sequence"/>
</dbReference>
<keyword evidence="2" id="KW-1185">Reference proteome</keyword>